<dbReference type="Gramene" id="OMO80495">
    <property type="protein sequence ID" value="OMO80495"/>
    <property type="gene ID" value="CCACVL1_12925"/>
</dbReference>
<dbReference type="InterPro" id="IPR005202">
    <property type="entry name" value="TF_GRAS"/>
</dbReference>
<dbReference type="AlphaFoldDB" id="A0A1R3ID65"/>
<keyword evidence="2" id="KW-0804">Transcription</keyword>
<feature type="compositionally biased region" description="Polar residues" evidence="4">
    <location>
        <begin position="161"/>
        <end position="200"/>
    </location>
</feature>
<keyword evidence="6" id="KW-1185">Reference proteome</keyword>
<dbReference type="OrthoDB" id="1910309at2759"/>
<dbReference type="Pfam" id="PF03514">
    <property type="entry name" value="GRAS"/>
    <property type="match status" value="1"/>
</dbReference>
<accession>A0A1R3ID65</accession>
<organism evidence="5 6">
    <name type="scientific">Corchorus capsularis</name>
    <name type="common">Jute</name>
    <dbReference type="NCBI Taxonomy" id="210143"/>
    <lineage>
        <taxon>Eukaryota</taxon>
        <taxon>Viridiplantae</taxon>
        <taxon>Streptophyta</taxon>
        <taxon>Embryophyta</taxon>
        <taxon>Tracheophyta</taxon>
        <taxon>Spermatophyta</taxon>
        <taxon>Magnoliopsida</taxon>
        <taxon>eudicotyledons</taxon>
        <taxon>Gunneridae</taxon>
        <taxon>Pentapetalae</taxon>
        <taxon>rosids</taxon>
        <taxon>malvids</taxon>
        <taxon>Malvales</taxon>
        <taxon>Malvaceae</taxon>
        <taxon>Grewioideae</taxon>
        <taxon>Apeibeae</taxon>
        <taxon>Corchorus</taxon>
    </lineage>
</organism>
<protein>
    <submittedName>
        <fullName evidence="5">Transcription factor GRAS</fullName>
    </submittedName>
</protein>
<reference evidence="5 6" key="1">
    <citation type="submission" date="2013-09" db="EMBL/GenBank/DDBJ databases">
        <title>Corchorus capsularis genome sequencing.</title>
        <authorList>
            <person name="Alam M."/>
            <person name="Haque M.S."/>
            <person name="Islam M.S."/>
            <person name="Emdad E.M."/>
            <person name="Islam M.M."/>
            <person name="Ahmed B."/>
            <person name="Halim A."/>
            <person name="Hossen Q.M.M."/>
            <person name="Hossain M.Z."/>
            <person name="Ahmed R."/>
            <person name="Khan M.M."/>
            <person name="Islam R."/>
            <person name="Rashid M.M."/>
            <person name="Khan S.A."/>
            <person name="Rahman M.S."/>
            <person name="Alam M."/>
        </authorList>
    </citation>
    <scope>NUCLEOTIDE SEQUENCE [LARGE SCALE GENOMIC DNA]</scope>
    <source>
        <strain evidence="6">cv. CVL-1</strain>
        <tissue evidence="5">Whole seedling</tissue>
    </source>
</reference>
<dbReference type="PROSITE" id="PS50985">
    <property type="entry name" value="GRAS"/>
    <property type="match status" value="1"/>
</dbReference>
<comment type="similarity">
    <text evidence="3">Belongs to the GRAS family.</text>
</comment>
<comment type="caution">
    <text evidence="5">The sequence shown here is derived from an EMBL/GenBank/DDBJ whole genome shotgun (WGS) entry which is preliminary data.</text>
</comment>
<comment type="caution">
    <text evidence="3">Lacks conserved residue(s) required for the propagation of feature annotation.</text>
</comment>
<dbReference type="Proteomes" id="UP000188268">
    <property type="component" value="Unassembled WGS sequence"/>
</dbReference>
<proteinExistence type="inferred from homology"/>
<feature type="region of interest" description="Disordered" evidence="4">
    <location>
        <begin position="73"/>
        <end position="97"/>
    </location>
</feature>
<dbReference type="EMBL" id="AWWV01010296">
    <property type="protein sequence ID" value="OMO80495.1"/>
    <property type="molecule type" value="Genomic_DNA"/>
</dbReference>
<sequence>MDAHAHQVFRYGLTGAGLSYSSSYSAIPSIPNRLFSSLKSDIGNSPNSPFSTQFDSPFSTQFDSPFSTQFDCDTNTTLSDSQEQHSSTENHSGLSPSCNSSLESNAYFHQLSPSLDCKRESLPLCSGGTSYIQDVNSSPKIYTLQELETALMAPDEDEEVTTPSVSYGESSRPQTTGQRSRAWSQERQGSMALQPQTSIVSRHRQSTEVARVEKRQKGIEDLSLQGIPPGNLKQLLIACAKALSDNNMDDFDKLIAKARGAVSICGEPIQRLGAYMVEGLVARKEASGSNIYRALHCREPEGKDLLSYMQILYEICPYLKFGYMAANGAIAEACRTEDRIHIIDFQIAQGTQWVTLLQALAARPGGAPHVRITGIDDPVSNYARGGGLEAVGRRLAALSEKFNIPVEFHGVPVFAPDITKEMLDVRPGEALAVNFPLQLHHTPDESVDVNNPRDGLLRMVKSLSPKVTTLVEQESNTNTAPFLPRFVETLEYYLAIFESIDETLPRDRKERINVEQHCLARDIVNVIACEGKERVERHELFGKWKSRLTMAGFRQYPLSSYVNSVIRSLLMCYSKNYTLVEKDGAMLLGWKDRNLISASAWHCDS</sequence>
<feature type="region of interest" description="Leucine repeat II (LRII)" evidence="3">
    <location>
        <begin position="390"/>
        <end position="422"/>
    </location>
</feature>
<dbReference type="STRING" id="210143.A0A1R3ID65"/>
<evidence type="ECO:0000256" key="3">
    <source>
        <dbReference type="PROSITE-ProRule" id="PRU01191"/>
    </source>
</evidence>
<feature type="region of interest" description="Disordered" evidence="4">
    <location>
        <begin position="152"/>
        <end position="205"/>
    </location>
</feature>
<evidence type="ECO:0000313" key="5">
    <source>
        <dbReference type="EMBL" id="OMO80495.1"/>
    </source>
</evidence>
<gene>
    <name evidence="5" type="ORF">CCACVL1_12925</name>
</gene>
<feature type="region of interest" description="Leucine repeat I (LRI)" evidence="3">
    <location>
        <begin position="230"/>
        <end position="290"/>
    </location>
</feature>
<feature type="region of interest" description="SAW" evidence="3">
    <location>
        <begin position="528"/>
        <end position="602"/>
    </location>
</feature>
<evidence type="ECO:0000313" key="6">
    <source>
        <dbReference type="Proteomes" id="UP000188268"/>
    </source>
</evidence>
<name>A0A1R3ID65_COCAP</name>
<evidence type="ECO:0000256" key="4">
    <source>
        <dbReference type="SAM" id="MobiDB-lite"/>
    </source>
</evidence>
<keyword evidence="1" id="KW-0805">Transcription regulation</keyword>
<evidence type="ECO:0000256" key="1">
    <source>
        <dbReference type="ARBA" id="ARBA00023015"/>
    </source>
</evidence>
<evidence type="ECO:0000256" key="2">
    <source>
        <dbReference type="ARBA" id="ARBA00023163"/>
    </source>
</evidence>
<dbReference type="OMA" id="CYSEHYN"/>
<dbReference type="PANTHER" id="PTHR31636">
    <property type="entry name" value="OSJNBA0084A10.13 PROTEIN-RELATED"/>
    <property type="match status" value="1"/>
</dbReference>
<feature type="region of interest" description="VHIID" evidence="3">
    <location>
        <begin position="309"/>
        <end position="374"/>
    </location>
</feature>
<feature type="short sequence motif" description="VHIID" evidence="3">
    <location>
        <begin position="340"/>
        <end position="344"/>
    </location>
</feature>